<organism evidence="1 2">
    <name type="scientific">Pristionchus entomophagus</name>
    <dbReference type="NCBI Taxonomy" id="358040"/>
    <lineage>
        <taxon>Eukaryota</taxon>
        <taxon>Metazoa</taxon>
        <taxon>Ecdysozoa</taxon>
        <taxon>Nematoda</taxon>
        <taxon>Chromadorea</taxon>
        <taxon>Rhabditida</taxon>
        <taxon>Rhabditina</taxon>
        <taxon>Diplogasteromorpha</taxon>
        <taxon>Diplogasteroidea</taxon>
        <taxon>Neodiplogasteridae</taxon>
        <taxon>Pristionchus</taxon>
    </lineage>
</organism>
<feature type="non-terminal residue" evidence="1">
    <location>
        <position position="82"/>
    </location>
</feature>
<sequence length="82" mass="9114">SRQPRHPLSIRHRSIQPLNDSSVTSFVLLLESLIGSDRELSGFHSIVDSDESSEVVRLVDEFASLHPSNIDDHLAKGARELP</sequence>
<dbReference type="AlphaFoldDB" id="A0AAV5TZD2"/>
<proteinExistence type="predicted"/>
<comment type="caution">
    <text evidence="1">The sequence shown here is derived from an EMBL/GenBank/DDBJ whole genome shotgun (WGS) entry which is preliminary data.</text>
</comment>
<feature type="non-terminal residue" evidence="1">
    <location>
        <position position="1"/>
    </location>
</feature>
<evidence type="ECO:0000313" key="1">
    <source>
        <dbReference type="EMBL" id="GMS99920.1"/>
    </source>
</evidence>
<protein>
    <submittedName>
        <fullName evidence="1">Uncharacterized protein</fullName>
    </submittedName>
</protein>
<reference evidence="1" key="1">
    <citation type="submission" date="2023-10" db="EMBL/GenBank/DDBJ databases">
        <title>Genome assembly of Pristionchus species.</title>
        <authorList>
            <person name="Yoshida K."/>
            <person name="Sommer R.J."/>
        </authorList>
    </citation>
    <scope>NUCLEOTIDE SEQUENCE</scope>
    <source>
        <strain evidence="1">RS0144</strain>
    </source>
</reference>
<name>A0AAV5TZD2_9BILA</name>
<accession>A0AAV5TZD2</accession>
<dbReference type="Proteomes" id="UP001432027">
    <property type="component" value="Unassembled WGS sequence"/>
</dbReference>
<gene>
    <name evidence="1" type="ORF">PENTCL1PPCAC_22095</name>
</gene>
<dbReference type="EMBL" id="BTSX01000005">
    <property type="protein sequence ID" value="GMS99920.1"/>
    <property type="molecule type" value="Genomic_DNA"/>
</dbReference>
<keyword evidence="2" id="KW-1185">Reference proteome</keyword>
<evidence type="ECO:0000313" key="2">
    <source>
        <dbReference type="Proteomes" id="UP001432027"/>
    </source>
</evidence>